<protein>
    <submittedName>
        <fullName evidence="1">Uncharacterized protein</fullName>
    </submittedName>
</protein>
<dbReference type="EMBL" id="MU864428">
    <property type="protein sequence ID" value="KAK4186262.1"/>
    <property type="molecule type" value="Genomic_DNA"/>
</dbReference>
<dbReference type="Proteomes" id="UP001302126">
    <property type="component" value="Unassembled WGS sequence"/>
</dbReference>
<gene>
    <name evidence="1" type="ORF">QBC35DRAFT_554490</name>
</gene>
<reference evidence="1" key="2">
    <citation type="submission" date="2023-05" db="EMBL/GenBank/DDBJ databases">
        <authorList>
            <consortium name="Lawrence Berkeley National Laboratory"/>
            <person name="Steindorff A."/>
            <person name="Hensen N."/>
            <person name="Bonometti L."/>
            <person name="Westerberg I."/>
            <person name="Brannstrom I.O."/>
            <person name="Guillou S."/>
            <person name="Cros-Aarteil S."/>
            <person name="Calhoun S."/>
            <person name="Haridas S."/>
            <person name="Kuo A."/>
            <person name="Mondo S."/>
            <person name="Pangilinan J."/>
            <person name="Riley R."/>
            <person name="Labutti K."/>
            <person name="Andreopoulos B."/>
            <person name="Lipzen A."/>
            <person name="Chen C."/>
            <person name="Yanf M."/>
            <person name="Daum C."/>
            <person name="Ng V."/>
            <person name="Clum A."/>
            <person name="Ohm R."/>
            <person name="Martin F."/>
            <person name="Silar P."/>
            <person name="Natvig D."/>
            <person name="Lalanne C."/>
            <person name="Gautier V."/>
            <person name="Ament-Velasquez S.L."/>
            <person name="Kruys A."/>
            <person name="Hutchinson M.I."/>
            <person name="Powell A.J."/>
            <person name="Barry K."/>
            <person name="Miller A.N."/>
            <person name="Grigoriev I.V."/>
            <person name="Debuchy R."/>
            <person name="Gladieux P."/>
            <person name="Thoren M.H."/>
            <person name="Johannesson H."/>
        </authorList>
    </citation>
    <scope>NUCLEOTIDE SEQUENCE</scope>
    <source>
        <strain evidence="1">PSN309</strain>
    </source>
</reference>
<name>A0AAN7AHK9_9PEZI</name>
<accession>A0AAN7AHK9</accession>
<organism evidence="1 2">
    <name type="scientific">Podospora australis</name>
    <dbReference type="NCBI Taxonomy" id="1536484"/>
    <lineage>
        <taxon>Eukaryota</taxon>
        <taxon>Fungi</taxon>
        <taxon>Dikarya</taxon>
        <taxon>Ascomycota</taxon>
        <taxon>Pezizomycotina</taxon>
        <taxon>Sordariomycetes</taxon>
        <taxon>Sordariomycetidae</taxon>
        <taxon>Sordariales</taxon>
        <taxon>Podosporaceae</taxon>
        <taxon>Podospora</taxon>
    </lineage>
</organism>
<proteinExistence type="predicted"/>
<reference evidence="1" key="1">
    <citation type="journal article" date="2023" name="Mol. Phylogenet. Evol.">
        <title>Genome-scale phylogeny and comparative genomics of the fungal order Sordariales.</title>
        <authorList>
            <person name="Hensen N."/>
            <person name="Bonometti L."/>
            <person name="Westerberg I."/>
            <person name="Brannstrom I.O."/>
            <person name="Guillou S."/>
            <person name="Cros-Aarteil S."/>
            <person name="Calhoun S."/>
            <person name="Haridas S."/>
            <person name="Kuo A."/>
            <person name="Mondo S."/>
            <person name="Pangilinan J."/>
            <person name="Riley R."/>
            <person name="LaButti K."/>
            <person name="Andreopoulos B."/>
            <person name="Lipzen A."/>
            <person name="Chen C."/>
            <person name="Yan M."/>
            <person name="Daum C."/>
            <person name="Ng V."/>
            <person name="Clum A."/>
            <person name="Steindorff A."/>
            <person name="Ohm R.A."/>
            <person name="Martin F."/>
            <person name="Silar P."/>
            <person name="Natvig D.O."/>
            <person name="Lalanne C."/>
            <person name="Gautier V."/>
            <person name="Ament-Velasquez S.L."/>
            <person name="Kruys A."/>
            <person name="Hutchinson M.I."/>
            <person name="Powell A.J."/>
            <person name="Barry K."/>
            <person name="Miller A.N."/>
            <person name="Grigoriev I.V."/>
            <person name="Debuchy R."/>
            <person name="Gladieux P."/>
            <person name="Hiltunen Thoren M."/>
            <person name="Johannesson H."/>
        </authorList>
    </citation>
    <scope>NUCLEOTIDE SEQUENCE</scope>
    <source>
        <strain evidence="1">PSN309</strain>
    </source>
</reference>
<comment type="caution">
    <text evidence="1">The sequence shown here is derived from an EMBL/GenBank/DDBJ whole genome shotgun (WGS) entry which is preliminary data.</text>
</comment>
<evidence type="ECO:0000313" key="1">
    <source>
        <dbReference type="EMBL" id="KAK4186262.1"/>
    </source>
</evidence>
<keyword evidence="2" id="KW-1185">Reference proteome</keyword>
<sequence>MLSQYSILRAIFRTQNSRHLDVTLSRSLEGFLDLSQGALTNQTVEKETDHTVGLEPVPRYFSFQPLQSPEAGSGQNSWFTFVRNDFEVIGGLSDFPPPMLPVVSGTSAAVENNNDCWLSCMFSFAGNAMFQPTQDVGSLLSSQQVQSLQAPPPHAGEKLASTIAAVQAKRKSPSGTLTLVFAARSVARTVSKLGGFDAICESEHREYADKMKVKSEEENCPVNNCADRGRKDNVLRHRALVHK</sequence>
<evidence type="ECO:0000313" key="2">
    <source>
        <dbReference type="Proteomes" id="UP001302126"/>
    </source>
</evidence>
<dbReference type="AlphaFoldDB" id="A0AAN7AHK9"/>